<evidence type="ECO:0000313" key="2">
    <source>
        <dbReference type="Proteomes" id="UP000243459"/>
    </source>
</evidence>
<proteinExistence type="predicted"/>
<gene>
    <name evidence="1" type="ORF">A4U43_C09F4770</name>
</gene>
<accession>A0A5P1E5C9</accession>
<sequence length="68" mass="7557">MTIEGYRTSNWNSSAIATRGVEDIDPIDGIGMEDPGKELNSKDIILQYSVNYGKVVLYRSVKDGNQYA</sequence>
<protein>
    <submittedName>
        <fullName evidence="1">Uncharacterized protein</fullName>
    </submittedName>
</protein>
<evidence type="ECO:0000313" key="1">
    <source>
        <dbReference type="EMBL" id="ONK57844.1"/>
    </source>
</evidence>
<organism evidence="1 2">
    <name type="scientific">Asparagus officinalis</name>
    <name type="common">Garden asparagus</name>
    <dbReference type="NCBI Taxonomy" id="4686"/>
    <lineage>
        <taxon>Eukaryota</taxon>
        <taxon>Viridiplantae</taxon>
        <taxon>Streptophyta</taxon>
        <taxon>Embryophyta</taxon>
        <taxon>Tracheophyta</taxon>
        <taxon>Spermatophyta</taxon>
        <taxon>Magnoliopsida</taxon>
        <taxon>Liliopsida</taxon>
        <taxon>Asparagales</taxon>
        <taxon>Asparagaceae</taxon>
        <taxon>Asparagoideae</taxon>
        <taxon>Asparagus</taxon>
    </lineage>
</organism>
<dbReference type="AlphaFoldDB" id="A0A5P1E5C9"/>
<dbReference type="Proteomes" id="UP000243459">
    <property type="component" value="Chromosome 9"/>
</dbReference>
<dbReference type="EMBL" id="CM007389">
    <property type="protein sequence ID" value="ONK57844.1"/>
    <property type="molecule type" value="Genomic_DNA"/>
</dbReference>
<reference evidence="2" key="1">
    <citation type="journal article" date="2017" name="Nat. Commun.">
        <title>The asparagus genome sheds light on the origin and evolution of a young Y chromosome.</title>
        <authorList>
            <person name="Harkess A."/>
            <person name="Zhou J."/>
            <person name="Xu C."/>
            <person name="Bowers J.E."/>
            <person name="Van der Hulst R."/>
            <person name="Ayyampalayam S."/>
            <person name="Mercati F."/>
            <person name="Riccardi P."/>
            <person name="McKain M.R."/>
            <person name="Kakrana A."/>
            <person name="Tang H."/>
            <person name="Ray J."/>
            <person name="Groenendijk J."/>
            <person name="Arikit S."/>
            <person name="Mathioni S.M."/>
            <person name="Nakano M."/>
            <person name="Shan H."/>
            <person name="Telgmann-Rauber A."/>
            <person name="Kanno A."/>
            <person name="Yue Z."/>
            <person name="Chen H."/>
            <person name="Li W."/>
            <person name="Chen Y."/>
            <person name="Xu X."/>
            <person name="Zhang Y."/>
            <person name="Luo S."/>
            <person name="Chen H."/>
            <person name="Gao J."/>
            <person name="Mao Z."/>
            <person name="Pires J.C."/>
            <person name="Luo M."/>
            <person name="Kudrna D."/>
            <person name="Wing R.A."/>
            <person name="Meyers B.C."/>
            <person name="Yi K."/>
            <person name="Kong H."/>
            <person name="Lavrijsen P."/>
            <person name="Sunseri F."/>
            <person name="Falavigna A."/>
            <person name="Ye Y."/>
            <person name="Leebens-Mack J.H."/>
            <person name="Chen G."/>
        </authorList>
    </citation>
    <scope>NUCLEOTIDE SEQUENCE [LARGE SCALE GENOMIC DNA]</scope>
    <source>
        <strain evidence="2">cv. DH0086</strain>
    </source>
</reference>
<name>A0A5P1E5C9_ASPOF</name>
<keyword evidence="2" id="KW-1185">Reference proteome</keyword>
<dbReference type="Gramene" id="ONK57844">
    <property type="protein sequence ID" value="ONK57844"/>
    <property type="gene ID" value="A4U43_C09F4770"/>
</dbReference>